<dbReference type="RefSeq" id="WP_034866283.1">
    <property type="nucleotide sequence ID" value="NZ_CAJJUP010000001.1"/>
</dbReference>
<accession>A0A7T7ZWI8</accession>
<protein>
    <submittedName>
        <fullName evidence="1">Uncharacterized protein</fullName>
    </submittedName>
</protein>
<gene>
    <name evidence="1" type="ORF">I6H88_11670</name>
</gene>
<proteinExistence type="predicted"/>
<organism evidence="1 2">
    <name type="scientific">Elizabethkingia bruuniana</name>
    <dbReference type="NCBI Taxonomy" id="1756149"/>
    <lineage>
        <taxon>Bacteria</taxon>
        <taxon>Pseudomonadati</taxon>
        <taxon>Bacteroidota</taxon>
        <taxon>Flavobacteriia</taxon>
        <taxon>Flavobacteriales</taxon>
        <taxon>Weeksellaceae</taxon>
        <taxon>Elizabethkingia</taxon>
    </lineage>
</organism>
<sequence>MKEKGKSATQVYKANYIPPLLHVIEIEMECGIAAASATILPVNVSNQVQEDWTDGTDETNDVPW</sequence>
<dbReference type="Proteomes" id="UP000595426">
    <property type="component" value="Chromosome"/>
</dbReference>
<name>A0A7T7ZWI8_9FLAO</name>
<evidence type="ECO:0000313" key="1">
    <source>
        <dbReference type="EMBL" id="QQN57114.1"/>
    </source>
</evidence>
<keyword evidence="2" id="KW-1185">Reference proteome</keyword>
<dbReference type="OrthoDB" id="9854666at2"/>
<dbReference type="GeneID" id="93131494"/>
<evidence type="ECO:0000313" key="2">
    <source>
        <dbReference type="Proteomes" id="UP000595426"/>
    </source>
</evidence>
<dbReference type="EMBL" id="CP067018">
    <property type="protein sequence ID" value="QQN57114.1"/>
    <property type="molecule type" value="Genomic_DNA"/>
</dbReference>
<dbReference type="AlphaFoldDB" id="A0A7T7ZWI8"/>
<reference evidence="1 2" key="1">
    <citation type="submission" date="2020-12" db="EMBL/GenBank/DDBJ databases">
        <title>FDA dAtabase for Regulatory Grade micrObial Sequences (FDA-ARGOS): Supporting development and validation of Infectious Disease Dx tests.</title>
        <authorList>
            <person name="Kerrigan L."/>
            <person name="Long C."/>
            <person name="Tallon L."/>
            <person name="Sadzewicz L."/>
            <person name="Zhao X."/>
            <person name="Boylan J."/>
            <person name="Ott S."/>
            <person name="Bowen H."/>
            <person name="Vavikolanu K."/>
            <person name="Mehta A."/>
            <person name="Aluvathingal J."/>
            <person name="Nadendla S."/>
            <person name="Yan Y."/>
            <person name="Sichtig H."/>
        </authorList>
    </citation>
    <scope>NUCLEOTIDE SEQUENCE [LARGE SCALE GENOMIC DNA]</scope>
    <source>
        <strain evidence="1 2">FDAARGOS_1031</strain>
    </source>
</reference>
<dbReference type="KEGG" id="egm:AYC65_01175"/>